<dbReference type="Proteomes" id="UP001642484">
    <property type="component" value="Unassembled WGS sequence"/>
</dbReference>
<accession>A0ABP0JEN7</accession>
<gene>
    <name evidence="2" type="ORF">CCMP2556_LOCUS11005</name>
</gene>
<dbReference type="InterPro" id="IPR011990">
    <property type="entry name" value="TPR-like_helical_dom_sf"/>
</dbReference>
<keyword evidence="1" id="KW-0677">Repeat</keyword>
<dbReference type="Pfam" id="PF01535">
    <property type="entry name" value="PPR"/>
    <property type="match status" value="1"/>
</dbReference>
<evidence type="ECO:0008006" key="4">
    <source>
        <dbReference type="Google" id="ProtNLM"/>
    </source>
</evidence>
<comment type="caution">
    <text evidence="2">The sequence shown here is derived from an EMBL/GenBank/DDBJ whole genome shotgun (WGS) entry which is preliminary data.</text>
</comment>
<dbReference type="EMBL" id="CAXAMN010005213">
    <property type="protein sequence ID" value="CAK9012829.1"/>
    <property type="molecule type" value="Genomic_DNA"/>
</dbReference>
<dbReference type="Gene3D" id="1.25.40.10">
    <property type="entry name" value="Tetratricopeptide repeat domain"/>
    <property type="match status" value="2"/>
</dbReference>
<sequence length="486" mass="54411">MLGFLNVDELRMRSHLEERKPEAHHLQGKLRPGHWQLAMSRMHQAEEFSLPRLTSALRLSKSWMWSLQRLAELREIRERPDAISWSAASSTLDRDRWQHAVHILDELRWSTLQMDTVCFTPKAIAWPLSGLCLGEIRHHLLRADVVTLNAAAKGSGWEKTLAAVQRIRVSGVVPDAWTRTIANTDCIWPVALELTWHGSCDQITLGACLAVLAKGHQWHLALDLLLQFDVWSLQPDEVSFNLAILACEKASEWQRAVGLCGVMVMAQVTPSAITYSSVVKSLTTNFQWRGALNVFDVMKDSEVRVDAICYNSAMAMSDPPHRVGISWSHTLSMLARLKVENLSRTELGHCSAISACNANWALALELFGSEMPSAGFNNAIAICTSTEHWPLAVQLLDEMLPKQVLPNTISFSAAISAKGLPWQKAVLMRRSQRISCFQSDAALTTAYARSLQWQMALNDQRQVKSLSRVVSSCRRNPGLVMFGRNT</sequence>
<dbReference type="InterPro" id="IPR002885">
    <property type="entry name" value="PPR_rpt"/>
</dbReference>
<reference evidence="2 3" key="1">
    <citation type="submission" date="2024-02" db="EMBL/GenBank/DDBJ databases">
        <authorList>
            <person name="Chen Y."/>
            <person name="Shah S."/>
            <person name="Dougan E. K."/>
            <person name="Thang M."/>
            <person name="Chan C."/>
        </authorList>
    </citation>
    <scope>NUCLEOTIDE SEQUENCE [LARGE SCALE GENOMIC DNA]</scope>
</reference>
<evidence type="ECO:0000313" key="3">
    <source>
        <dbReference type="Proteomes" id="UP001642484"/>
    </source>
</evidence>
<evidence type="ECO:0000256" key="1">
    <source>
        <dbReference type="ARBA" id="ARBA00022737"/>
    </source>
</evidence>
<name>A0ABP0JEN7_9DINO</name>
<dbReference type="PANTHER" id="PTHR47447">
    <property type="entry name" value="OS03G0856100 PROTEIN"/>
    <property type="match status" value="1"/>
</dbReference>
<keyword evidence="3" id="KW-1185">Reference proteome</keyword>
<evidence type="ECO:0000313" key="2">
    <source>
        <dbReference type="EMBL" id="CAK9012829.1"/>
    </source>
</evidence>
<proteinExistence type="predicted"/>
<protein>
    <recommendedName>
        <fullName evidence="4">Pentatricopeptide repeat-containing protein, chloroplastic</fullName>
    </recommendedName>
</protein>
<organism evidence="2 3">
    <name type="scientific">Durusdinium trenchii</name>
    <dbReference type="NCBI Taxonomy" id="1381693"/>
    <lineage>
        <taxon>Eukaryota</taxon>
        <taxon>Sar</taxon>
        <taxon>Alveolata</taxon>
        <taxon>Dinophyceae</taxon>
        <taxon>Suessiales</taxon>
        <taxon>Symbiodiniaceae</taxon>
        <taxon>Durusdinium</taxon>
    </lineage>
</organism>
<dbReference type="PANTHER" id="PTHR47447:SF17">
    <property type="entry name" value="OS12G0638900 PROTEIN"/>
    <property type="match status" value="1"/>
</dbReference>